<organism evidence="4 5">
    <name type="scientific">Batillaria attramentaria</name>
    <dbReference type="NCBI Taxonomy" id="370345"/>
    <lineage>
        <taxon>Eukaryota</taxon>
        <taxon>Metazoa</taxon>
        <taxon>Spiralia</taxon>
        <taxon>Lophotrochozoa</taxon>
        <taxon>Mollusca</taxon>
        <taxon>Gastropoda</taxon>
        <taxon>Caenogastropoda</taxon>
        <taxon>Sorbeoconcha</taxon>
        <taxon>Cerithioidea</taxon>
        <taxon>Batillariidae</taxon>
        <taxon>Batillaria</taxon>
    </lineage>
</organism>
<evidence type="ECO:0000256" key="2">
    <source>
        <dbReference type="RuleBase" id="RU000363"/>
    </source>
</evidence>
<dbReference type="PROSITE" id="PS00061">
    <property type="entry name" value="ADH_SHORT"/>
    <property type="match status" value="1"/>
</dbReference>
<proteinExistence type="inferred from homology"/>
<keyword evidence="5" id="KW-1185">Reference proteome</keyword>
<dbReference type="Proteomes" id="UP001519460">
    <property type="component" value="Unassembled WGS sequence"/>
</dbReference>
<evidence type="ECO:0000313" key="5">
    <source>
        <dbReference type="Proteomes" id="UP001519460"/>
    </source>
</evidence>
<dbReference type="Pfam" id="PF00106">
    <property type="entry name" value="adh_short"/>
    <property type="match status" value="1"/>
</dbReference>
<keyword evidence="3" id="KW-0812">Transmembrane</keyword>
<keyword evidence="3" id="KW-0472">Membrane</keyword>
<comment type="caution">
    <text evidence="4">The sequence shown here is derived from an EMBL/GenBank/DDBJ whole genome shotgun (WGS) entry which is preliminary data.</text>
</comment>
<dbReference type="Gene3D" id="3.40.50.720">
    <property type="entry name" value="NAD(P)-binding Rossmann-like Domain"/>
    <property type="match status" value="1"/>
</dbReference>
<evidence type="ECO:0000256" key="3">
    <source>
        <dbReference type="SAM" id="Phobius"/>
    </source>
</evidence>
<dbReference type="AlphaFoldDB" id="A0ABD0JUK4"/>
<keyword evidence="1" id="KW-0560">Oxidoreductase</keyword>
<accession>A0ABD0JUK4</accession>
<dbReference type="GO" id="GO:0016491">
    <property type="term" value="F:oxidoreductase activity"/>
    <property type="evidence" value="ECO:0007669"/>
    <property type="project" value="UniProtKB-KW"/>
</dbReference>
<gene>
    <name evidence="4" type="ORF">BaRGS_00030380</name>
</gene>
<protein>
    <submittedName>
        <fullName evidence="4">Uncharacterized protein</fullName>
    </submittedName>
</protein>
<keyword evidence="3" id="KW-1133">Transmembrane helix</keyword>
<feature type="transmembrane region" description="Helical" evidence="3">
    <location>
        <begin position="12"/>
        <end position="43"/>
    </location>
</feature>
<dbReference type="PRINTS" id="PR00080">
    <property type="entry name" value="SDRFAMILY"/>
</dbReference>
<sequence>MATPLVRVLGVGVVGVALLTVYCALTTPTVLCLTVLVVLWAVYRWERRRAAGTVPLNDKHVLITGCDTGFGCGLAKRLHELGCHVIATVLRPDGQGARDLRDVSSSRMTVQPLDVSSDKSVEECLRVVKNICSNTGLWGLVNNAGVQSVGDLELTTMSQYLRVANVNLFGMVRTTRAFLPLIRQAKGRIVNVSSVKGRVSTPRSAAYNISKYGVETFSDIVRLEMHQFGVKVIIIEPGQFGGIKDIENLKRLEKDFQDMWTEASDVVKEMYGQQHLQKLLQAVEADRGNGYPTMTPVITAMTTALTSGDPDLRYLIDGSNKLFDKFCVLIRLKSYISDRLLDQLTLSLFPYSIEK</sequence>
<dbReference type="InterPro" id="IPR020904">
    <property type="entry name" value="Sc_DH/Rdtase_CS"/>
</dbReference>
<comment type="similarity">
    <text evidence="2">Belongs to the short-chain dehydrogenases/reductases (SDR) family.</text>
</comment>
<reference evidence="4 5" key="1">
    <citation type="journal article" date="2023" name="Sci. Data">
        <title>Genome assembly of the Korean intertidal mud-creeper Batillaria attramentaria.</title>
        <authorList>
            <person name="Patra A.K."/>
            <person name="Ho P.T."/>
            <person name="Jun S."/>
            <person name="Lee S.J."/>
            <person name="Kim Y."/>
            <person name="Won Y.J."/>
        </authorList>
    </citation>
    <scope>NUCLEOTIDE SEQUENCE [LARGE SCALE GENOMIC DNA]</scope>
    <source>
        <strain evidence="4">Wonlab-2016</strain>
    </source>
</reference>
<evidence type="ECO:0000256" key="1">
    <source>
        <dbReference type="ARBA" id="ARBA00023002"/>
    </source>
</evidence>
<dbReference type="SUPFAM" id="SSF51735">
    <property type="entry name" value="NAD(P)-binding Rossmann-fold domains"/>
    <property type="match status" value="1"/>
</dbReference>
<dbReference type="InterPro" id="IPR002347">
    <property type="entry name" value="SDR_fam"/>
</dbReference>
<dbReference type="InterPro" id="IPR036291">
    <property type="entry name" value="NAD(P)-bd_dom_sf"/>
</dbReference>
<dbReference type="PRINTS" id="PR00081">
    <property type="entry name" value="GDHRDH"/>
</dbReference>
<dbReference type="PANTHER" id="PTHR43313">
    <property type="entry name" value="SHORT-CHAIN DEHYDROGENASE/REDUCTASE FAMILY 9C"/>
    <property type="match status" value="1"/>
</dbReference>
<dbReference type="EMBL" id="JACVVK020000327">
    <property type="protein sequence ID" value="KAK7478376.1"/>
    <property type="molecule type" value="Genomic_DNA"/>
</dbReference>
<dbReference type="PANTHER" id="PTHR43313:SF36">
    <property type="entry name" value="D-BETA-HYDROXYBUTYRATE DEHYDROGENASE, MITOCHONDRIAL"/>
    <property type="match status" value="1"/>
</dbReference>
<evidence type="ECO:0000313" key="4">
    <source>
        <dbReference type="EMBL" id="KAK7478376.1"/>
    </source>
</evidence>
<name>A0ABD0JUK4_9CAEN</name>